<evidence type="ECO:0000256" key="9">
    <source>
        <dbReference type="ARBA" id="ARBA00023180"/>
    </source>
</evidence>
<evidence type="ECO:0000256" key="5">
    <source>
        <dbReference type="ARBA" id="ARBA00022737"/>
    </source>
</evidence>
<keyword evidence="5" id="KW-0677">Repeat</keyword>
<dbReference type="Pfam" id="PF13855">
    <property type="entry name" value="LRR_8"/>
    <property type="match status" value="1"/>
</dbReference>
<dbReference type="PANTHER" id="PTHR48063">
    <property type="entry name" value="LRR RECEPTOR-LIKE KINASE"/>
    <property type="match status" value="1"/>
</dbReference>
<comment type="caution">
    <text evidence="11">The sequence shown here is derived from an EMBL/GenBank/DDBJ whole genome shotgun (WGS) entry which is preliminary data.</text>
</comment>
<dbReference type="InterPro" id="IPR032675">
    <property type="entry name" value="LRR_dom_sf"/>
</dbReference>
<keyword evidence="6" id="KW-1133">Transmembrane helix</keyword>
<proteinExistence type="predicted"/>
<dbReference type="Gene3D" id="3.80.10.10">
    <property type="entry name" value="Ribonuclease Inhibitor"/>
    <property type="match status" value="1"/>
</dbReference>
<evidence type="ECO:0000256" key="6">
    <source>
        <dbReference type="ARBA" id="ARBA00022989"/>
    </source>
</evidence>
<dbReference type="SUPFAM" id="SSF52058">
    <property type="entry name" value="L domain-like"/>
    <property type="match status" value="1"/>
</dbReference>
<dbReference type="PANTHER" id="PTHR48063:SF35">
    <property type="entry name" value="RECEPTOR-LIKE PROTEIN 12"/>
    <property type="match status" value="1"/>
</dbReference>
<dbReference type="PRINTS" id="PR00019">
    <property type="entry name" value="LEURICHRPT"/>
</dbReference>
<evidence type="ECO:0000256" key="2">
    <source>
        <dbReference type="ARBA" id="ARBA00022614"/>
    </source>
</evidence>
<evidence type="ECO:0000256" key="4">
    <source>
        <dbReference type="ARBA" id="ARBA00022729"/>
    </source>
</evidence>
<dbReference type="InterPro" id="IPR013210">
    <property type="entry name" value="LRR_N_plant-typ"/>
</dbReference>
<protein>
    <recommendedName>
        <fullName evidence="10">Leucine-rich repeat-containing N-terminal plant-type domain-containing protein</fullName>
    </recommendedName>
</protein>
<keyword evidence="4" id="KW-0732">Signal</keyword>
<feature type="domain" description="Leucine-rich repeat-containing N-terminal plant-type" evidence="10">
    <location>
        <begin position="39"/>
        <end position="77"/>
    </location>
</feature>
<keyword evidence="8" id="KW-0675">Receptor</keyword>
<gene>
    <name evidence="11" type="ORF">PIB30_066395</name>
</gene>
<sequence>MEWGWKKPWLVVLRVVIVIGVLQFQVFGRNSSNNGCFPEEKKSLLEFKSAYSNESLLPSWVNDPKSNCCEWERVTCDRFTGHVIHLSLQRLYKNQGLGNMALWCMNISVETRVNWSLFLSFKELRTLNLSVNCFHGFIWERDNRSKWTLKKLEKLDLSYNNLKQSVMEFLSALTSLNHLNLAYNDIGGLFPSKELSHLRNLVTLDLTANNLHGGLTNQATNPRDARRAFGAARYGALRAPPQLSEMSTAQV</sequence>
<dbReference type="EMBL" id="JASCZI010212125">
    <property type="protein sequence ID" value="MED6198455.1"/>
    <property type="molecule type" value="Genomic_DNA"/>
</dbReference>
<name>A0ABU6XNN1_9FABA</name>
<evidence type="ECO:0000313" key="12">
    <source>
        <dbReference type="Proteomes" id="UP001341840"/>
    </source>
</evidence>
<dbReference type="Pfam" id="PF08263">
    <property type="entry name" value="LRRNT_2"/>
    <property type="match status" value="1"/>
</dbReference>
<evidence type="ECO:0000256" key="3">
    <source>
        <dbReference type="ARBA" id="ARBA00022692"/>
    </source>
</evidence>
<evidence type="ECO:0000256" key="8">
    <source>
        <dbReference type="ARBA" id="ARBA00023170"/>
    </source>
</evidence>
<keyword evidence="9" id="KW-0325">Glycoprotein</keyword>
<keyword evidence="7" id="KW-0472">Membrane</keyword>
<evidence type="ECO:0000256" key="1">
    <source>
        <dbReference type="ARBA" id="ARBA00004479"/>
    </source>
</evidence>
<evidence type="ECO:0000256" key="7">
    <source>
        <dbReference type="ARBA" id="ARBA00023136"/>
    </source>
</evidence>
<evidence type="ECO:0000313" key="11">
    <source>
        <dbReference type="EMBL" id="MED6198455.1"/>
    </source>
</evidence>
<dbReference type="InterPro" id="IPR001611">
    <property type="entry name" value="Leu-rich_rpt"/>
</dbReference>
<keyword evidence="12" id="KW-1185">Reference proteome</keyword>
<evidence type="ECO:0000259" key="10">
    <source>
        <dbReference type="Pfam" id="PF08263"/>
    </source>
</evidence>
<keyword evidence="3" id="KW-0812">Transmembrane</keyword>
<organism evidence="11 12">
    <name type="scientific">Stylosanthes scabra</name>
    <dbReference type="NCBI Taxonomy" id="79078"/>
    <lineage>
        <taxon>Eukaryota</taxon>
        <taxon>Viridiplantae</taxon>
        <taxon>Streptophyta</taxon>
        <taxon>Embryophyta</taxon>
        <taxon>Tracheophyta</taxon>
        <taxon>Spermatophyta</taxon>
        <taxon>Magnoliopsida</taxon>
        <taxon>eudicotyledons</taxon>
        <taxon>Gunneridae</taxon>
        <taxon>Pentapetalae</taxon>
        <taxon>rosids</taxon>
        <taxon>fabids</taxon>
        <taxon>Fabales</taxon>
        <taxon>Fabaceae</taxon>
        <taxon>Papilionoideae</taxon>
        <taxon>50 kb inversion clade</taxon>
        <taxon>dalbergioids sensu lato</taxon>
        <taxon>Dalbergieae</taxon>
        <taxon>Pterocarpus clade</taxon>
        <taxon>Stylosanthes</taxon>
    </lineage>
</organism>
<dbReference type="Proteomes" id="UP001341840">
    <property type="component" value="Unassembled WGS sequence"/>
</dbReference>
<dbReference type="InterPro" id="IPR046956">
    <property type="entry name" value="RLP23-like"/>
</dbReference>
<keyword evidence="2" id="KW-0433">Leucine-rich repeat</keyword>
<reference evidence="11 12" key="1">
    <citation type="journal article" date="2023" name="Plants (Basel)">
        <title>Bridging the Gap: Combining Genomics and Transcriptomics Approaches to Understand Stylosanthes scabra, an Orphan Legume from the Brazilian Caatinga.</title>
        <authorList>
            <person name="Ferreira-Neto J.R.C."/>
            <person name="da Silva M.D."/>
            <person name="Binneck E."/>
            <person name="de Melo N.F."/>
            <person name="da Silva R.H."/>
            <person name="de Melo A.L.T.M."/>
            <person name="Pandolfi V."/>
            <person name="Bustamante F.O."/>
            <person name="Brasileiro-Vidal A.C."/>
            <person name="Benko-Iseppon A.M."/>
        </authorList>
    </citation>
    <scope>NUCLEOTIDE SEQUENCE [LARGE SCALE GENOMIC DNA]</scope>
    <source>
        <tissue evidence="11">Leaves</tissue>
    </source>
</reference>
<accession>A0ABU6XNN1</accession>
<comment type="subcellular location">
    <subcellularLocation>
        <location evidence="1">Membrane</location>
        <topology evidence="1">Single-pass type I membrane protein</topology>
    </subcellularLocation>
</comment>